<protein>
    <submittedName>
        <fullName evidence="2">Uncharacterized protein</fullName>
    </submittedName>
</protein>
<proteinExistence type="predicted"/>
<feature type="compositionally biased region" description="Low complexity" evidence="1">
    <location>
        <begin position="181"/>
        <end position="219"/>
    </location>
</feature>
<dbReference type="EMBL" id="GL832955">
    <property type="protein sequence ID" value="EGD72034.1"/>
    <property type="molecule type" value="Genomic_DNA"/>
</dbReference>
<evidence type="ECO:0000313" key="3">
    <source>
        <dbReference type="Proteomes" id="UP000007799"/>
    </source>
</evidence>
<dbReference type="KEGG" id="sre:PTSG_00051"/>
<evidence type="ECO:0000256" key="1">
    <source>
        <dbReference type="SAM" id="MobiDB-lite"/>
    </source>
</evidence>
<dbReference type="GeneID" id="16067677"/>
<dbReference type="RefSeq" id="XP_004998606.1">
    <property type="nucleotide sequence ID" value="XM_004998549.1"/>
</dbReference>
<gene>
    <name evidence="2" type="ORF">PTSG_00051</name>
</gene>
<dbReference type="AlphaFoldDB" id="F2TVD8"/>
<feature type="compositionally biased region" description="Low complexity" evidence="1">
    <location>
        <begin position="244"/>
        <end position="256"/>
    </location>
</feature>
<organism evidence="3">
    <name type="scientific">Salpingoeca rosetta (strain ATCC 50818 / BSB-021)</name>
    <dbReference type="NCBI Taxonomy" id="946362"/>
    <lineage>
        <taxon>Eukaryota</taxon>
        <taxon>Choanoflagellata</taxon>
        <taxon>Craspedida</taxon>
        <taxon>Salpingoecidae</taxon>
        <taxon>Salpingoeca</taxon>
    </lineage>
</organism>
<keyword evidence="3" id="KW-1185">Reference proteome</keyword>
<dbReference type="InParanoid" id="F2TVD8"/>
<accession>F2TVD8</accession>
<dbReference type="Proteomes" id="UP000007799">
    <property type="component" value="Unassembled WGS sequence"/>
</dbReference>
<feature type="compositionally biased region" description="Basic and acidic residues" evidence="1">
    <location>
        <begin position="272"/>
        <end position="283"/>
    </location>
</feature>
<reference evidence="2" key="1">
    <citation type="submission" date="2009-08" db="EMBL/GenBank/DDBJ databases">
        <title>Annotation of Salpingoeca rosetta.</title>
        <authorList>
            <consortium name="The Broad Institute Genome Sequencing Platform"/>
            <person name="Russ C."/>
            <person name="Cuomo C."/>
            <person name="Burger G."/>
            <person name="Gray M.W."/>
            <person name="Holland P.W.H."/>
            <person name="King N."/>
            <person name="Lang F.B.F."/>
            <person name="Roger A.J."/>
            <person name="Ruiz-Trillo I."/>
            <person name="Young S.K."/>
            <person name="Zeng Q."/>
            <person name="Gargeya S."/>
            <person name="Alvarado L."/>
            <person name="Berlin A."/>
            <person name="Chapman S.B."/>
            <person name="Chen Z."/>
            <person name="Freedman E."/>
            <person name="Gellesch M."/>
            <person name="Goldberg J."/>
            <person name="Griggs A."/>
            <person name="Gujja S."/>
            <person name="Heilman E."/>
            <person name="Heiman D."/>
            <person name="Howarth C."/>
            <person name="Mehta T."/>
            <person name="Neiman D."/>
            <person name="Pearson M."/>
            <person name="Roberts A."/>
            <person name="Saif S."/>
            <person name="Shea T."/>
            <person name="Shenoy N."/>
            <person name="Sisk P."/>
            <person name="Stolte C."/>
            <person name="Sykes S."/>
            <person name="White J."/>
            <person name="Yandava C."/>
            <person name="Haas B."/>
            <person name="Nusbaum C."/>
            <person name="Birren B."/>
        </authorList>
    </citation>
    <scope>NUCLEOTIDE SEQUENCE [LARGE SCALE GENOMIC DNA]</scope>
    <source>
        <strain evidence="2">ATCC 50818</strain>
    </source>
</reference>
<evidence type="ECO:0000313" key="2">
    <source>
        <dbReference type="EMBL" id="EGD72034.1"/>
    </source>
</evidence>
<sequence length="356" mass="38728">MAEETYTCVRQGEQVIATAVANPTAAFKTRMCETGHVIICCLPPFWWALPCISSISCCEASAAKSRARRARLILTNKALYVEGDASAMLPRIPLDELGSVSLSAPDTCLDASNPNHQDFNITMRGKSQPMYSLPCVVDPQPFIDKVFQAKGAFEANERSADAAAQQPQPFSHPQQQPPQPISHQPQPNSHQPQPNSHQPQPMHQAQQYAQHQQFAAAAHRTQIPGALYPPQPSAPMLPGVYNGSAPAASSSQQPPSYDDATNHPGPAANASGKDKSTDGSDPDRKRVFVTLQTNPSQRAIIVLGKDDTWHTFTYAVLQKLGVASTCTPERVRVFLNGFEARTLEDISNDDRLDIVL</sequence>
<feature type="region of interest" description="Disordered" evidence="1">
    <location>
        <begin position="155"/>
        <end position="283"/>
    </location>
</feature>
<name>F2TVD8_SALR5</name>
<feature type="compositionally biased region" description="Low complexity" evidence="1">
    <location>
        <begin position="165"/>
        <end position="174"/>
    </location>
</feature>